<comment type="caution">
    <text evidence="2">The sequence shown here is derived from an EMBL/GenBank/DDBJ whole genome shotgun (WGS) entry which is preliminary data.</text>
</comment>
<protein>
    <submittedName>
        <fullName evidence="2">Amidohydrolase family protein</fullName>
    </submittedName>
</protein>
<dbReference type="GO" id="GO:0016810">
    <property type="term" value="F:hydrolase activity, acting on carbon-nitrogen (but not peptide) bonds"/>
    <property type="evidence" value="ECO:0007669"/>
    <property type="project" value="InterPro"/>
</dbReference>
<accession>A0A0C1QUY9</accession>
<evidence type="ECO:0000259" key="1">
    <source>
        <dbReference type="Pfam" id="PF01979"/>
    </source>
</evidence>
<name>A0A0C1QUY9_9CLOT</name>
<dbReference type="OrthoDB" id="9797498at2"/>
<sequence>MTLKNIAFVGGLLIDGTGKEPIEKSLVLVKEGKVQYAGENNGKISSEYETIDISGKVIMPGLIDTHVHFGGALSPSDLDWVLEPVLQKAIVAVAQGEACLNHGFTTTGDISRNGTYLRDMINRGIVKGPRIVTCGLGFSRTCGHGDTHTLPLDYVKESHPWAVCADGKEELRKAVREVLRTGPDMLKIWATGGGVWRLDSKTHQHYSFEEIAVVVEEANYVGLPVRAHCESLEGAIDCIKAGVHSIEHGQELNDECLKIMKEKDISLVPTMKFFYEWFTEYEPPYRPILDKFPGETMAEKELNRTIANFKAAKDAGIRIAVGSDSFCSKLTPYGAYSLKEIYAVHDAGLSPMETIVAATKAGAEVLKIDNITGTLEEGKAADIVVLSKNPLEDVRNIALENMSIVMKDGEFVKEK</sequence>
<dbReference type="RefSeq" id="WP_039636119.1">
    <property type="nucleotide sequence ID" value="NZ_AYSO01000020.1"/>
</dbReference>
<dbReference type="STRING" id="29341.RSJ17_04470"/>
<evidence type="ECO:0000313" key="3">
    <source>
        <dbReference type="Proteomes" id="UP000031366"/>
    </source>
</evidence>
<dbReference type="PANTHER" id="PTHR43135:SF3">
    <property type="entry name" value="ALPHA-D-RIBOSE 1-METHYLPHOSPHONATE 5-TRIPHOSPHATE DIPHOSPHATASE"/>
    <property type="match status" value="1"/>
</dbReference>
<dbReference type="InterPro" id="IPR011059">
    <property type="entry name" value="Metal-dep_hydrolase_composite"/>
</dbReference>
<dbReference type="InterPro" id="IPR051781">
    <property type="entry name" value="Metallo-dep_Hydrolase"/>
</dbReference>
<dbReference type="Pfam" id="PF01979">
    <property type="entry name" value="Amidohydro_1"/>
    <property type="match status" value="1"/>
</dbReference>
<dbReference type="SUPFAM" id="SSF51556">
    <property type="entry name" value="Metallo-dependent hydrolases"/>
    <property type="match status" value="1"/>
</dbReference>
<gene>
    <name evidence="2" type="ORF">U732_333</name>
</gene>
<dbReference type="InterPro" id="IPR032466">
    <property type="entry name" value="Metal_Hydrolase"/>
</dbReference>
<dbReference type="Gene3D" id="3.20.20.140">
    <property type="entry name" value="Metal-dependent hydrolases"/>
    <property type="match status" value="1"/>
</dbReference>
<dbReference type="AlphaFoldDB" id="A0A0C1QUY9"/>
<proteinExistence type="predicted"/>
<dbReference type="EMBL" id="AYSO01000020">
    <property type="protein sequence ID" value="KIE44852.1"/>
    <property type="molecule type" value="Genomic_DNA"/>
</dbReference>
<organism evidence="2 3">
    <name type="scientific">Clostridium argentinense CDC 2741</name>
    <dbReference type="NCBI Taxonomy" id="1418104"/>
    <lineage>
        <taxon>Bacteria</taxon>
        <taxon>Bacillati</taxon>
        <taxon>Bacillota</taxon>
        <taxon>Clostridia</taxon>
        <taxon>Eubacteriales</taxon>
        <taxon>Clostridiaceae</taxon>
        <taxon>Clostridium</taxon>
    </lineage>
</organism>
<feature type="domain" description="Amidohydrolase-related" evidence="1">
    <location>
        <begin position="57"/>
        <end position="412"/>
    </location>
</feature>
<dbReference type="SUPFAM" id="SSF51338">
    <property type="entry name" value="Composite domain of metallo-dependent hydrolases"/>
    <property type="match status" value="1"/>
</dbReference>
<dbReference type="Proteomes" id="UP000031366">
    <property type="component" value="Unassembled WGS sequence"/>
</dbReference>
<reference evidence="2 3" key="1">
    <citation type="journal article" date="2015" name="Infect. Genet. Evol.">
        <title>Genomic sequences of six botulinum neurotoxin-producing strains representing three clostridial species illustrate the mobility and diversity of botulinum neurotoxin genes.</title>
        <authorList>
            <person name="Smith T.J."/>
            <person name="Hill K.K."/>
            <person name="Xie G."/>
            <person name="Foley B.T."/>
            <person name="Williamson C.H."/>
            <person name="Foster J.T."/>
            <person name="Johnson S.L."/>
            <person name="Chertkov O."/>
            <person name="Teshima H."/>
            <person name="Gibbons H.S."/>
            <person name="Johnsky L.A."/>
            <person name="Karavis M.A."/>
            <person name="Smith L.A."/>
        </authorList>
    </citation>
    <scope>NUCLEOTIDE SEQUENCE [LARGE SCALE GENOMIC DNA]</scope>
    <source>
        <strain evidence="2 3">CDC 2741</strain>
    </source>
</reference>
<evidence type="ECO:0000313" key="2">
    <source>
        <dbReference type="EMBL" id="KIE44852.1"/>
    </source>
</evidence>
<dbReference type="CDD" id="cd01299">
    <property type="entry name" value="Met_dep_hydrolase_A"/>
    <property type="match status" value="1"/>
</dbReference>
<dbReference type="Gene3D" id="2.30.40.10">
    <property type="entry name" value="Urease, subunit C, domain 1"/>
    <property type="match status" value="1"/>
</dbReference>
<keyword evidence="2" id="KW-0378">Hydrolase</keyword>
<dbReference type="InterPro" id="IPR006680">
    <property type="entry name" value="Amidohydro-rel"/>
</dbReference>
<keyword evidence="3" id="KW-1185">Reference proteome</keyword>
<dbReference type="InterPro" id="IPR057744">
    <property type="entry name" value="OTAase-like"/>
</dbReference>
<dbReference type="PANTHER" id="PTHR43135">
    <property type="entry name" value="ALPHA-D-RIBOSE 1-METHYLPHOSPHONATE 5-TRIPHOSPHATE DIPHOSPHATASE"/>
    <property type="match status" value="1"/>
</dbReference>